<protein>
    <submittedName>
        <fullName evidence="1">Uncharacterized protein</fullName>
    </submittedName>
</protein>
<dbReference type="HOGENOM" id="CLU_222406_0_0_1"/>
<evidence type="ECO:0000313" key="1">
    <source>
        <dbReference type="EMBL" id="CCA77582.1"/>
    </source>
</evidence>
<evidence type="ECO:0000313" key="2">
    <source>
        <dbReference type="Proteomes" id="UP000007148"/>
    </source>
</evidence>
<keyword evidence="2" id="KW-1185">Reference proteome</keyword>
<dbReference type="InParanoid" id="G4U1Y9"/>
<gene>
    <name evidence="1" type="ORF">PIIN_11559</name>
</gene>
<proteinExistence type="predicted"/>
<comment type="caution">
    <text evidence="1">The sequence shown here is derived from an EMBL/GenBank/DDBJ whole genome shotgun (WGS) entry which is preliminary data.</text>
</comment>
<dbReference type="EMBL" id="CAFZ01001750">
    <property type="protein sequence ID" value="CCA77582.1"/>
    <property type="molecule type" value="Genomic_DNA"/>
</dbReference>
<name>G4U1Y9_SERID</name>
<dbReference type="Proteomes" id="UP000007148">
    <property type="component" value="Unassembled WGS sequence"/>
</dbReference>
<organism evidence="1 2">
    <name type="scientific">Serendipita indica (strain DSM 11827)</name>
    <name type="common">Root endophyte fungus</name>
    <name type="synonym">Piriformospora indica</name>
    <dbReference type="NCBI Taxonomy" id="1109443"/>
    <lineage>
        <taxon>Eukaryota</taxon>
        <taxon>Fungi</taxon>
        <taxon>Dikarya</taxon>
        <taxon>Basidiomycota</taxon>
        <taxon>Agaricomycotina</taxon>
        <taxon>Agaricomycetes</taxon>
        <taxon>Sebacinales</taxon>
        <taxon>Serendipitaceae</taxon>
        <taxon>Serendipita</taxon>
    </lineage>
</organism>
<accession>G4U1Y9</accession>
<sequence length="13" mass="1507">MNELEISNSNSIR</sequence>
<reference evidence="1 2" key="1">
    <citation type="journal article" date="2011" name="PLoS Pathog.">
        <title>Endophytic Life Strategies Decoded by Genome and Transcriptome Analyses of the Mutualistic Root Symbiont Piriformospora indica.</title>
        <authorList>
            <person name="Zuccaro A."/>
            <person name="Lahrmann U."/>
            <person name="Guldener U."/>
            <person name="Langen G."/>
            <person name="Pfiffi S."/>
            <person name="Biedenkopf D."/>
            <person name="Wong P."/>
            <person name="Samans B."/>
            <person name="Grimm C."/>
            <person name="Basiewicz M."/>
            <person name="Murat C."/>
            <person name="Martin F."/>
            <person name="Kogel K.H."/>
        </authorList>
    </citation>
    <scope>NUCLEOTIDE SEQUENCE [LARGE SCALE GENOMIC DNA]</scope>
    <source>
        <strain evidence="1 2">DSM 11827</strain>
    </source>
</reference>